<dbReference type="SUPFAM" id="SSF53335">
    <property type="entry name" value="S-adenosyl-L-methionine-dependent methyltransferases"/>
    <property type="match status" value="2"/>
</dbReference>
<keyword evidence="6" id="KW-0680">Restriction system</keyword>
<dbReference type="PROSITE" id="PS00093">
    <property type="entry name" value="N4_MTASE"/>
    <property type="match status" value="1"/>
</dbReference>
<dbReference type="GO" id="GO:0003677">
    <property type="term" value="F:DNA binding"/>
    <property type="evidence" value="ECO:0007669"/>
    <property type="project" value="UniProtKB-KW"/>
</dbReference>
<organism evidence="10 11">
    <name type="scientific">Ilyomonas limi</name>
    <dbReference type="NCBI Taxonomy" id="2575867"/>
    <lineage>
        <taxon>Bacteria</taxon>
        <taxon>Pseudomonadati</taxon>
        <taxon>Bacteroidota</taxon>
        <taxon>Chitinophagia</taxon>
        <taxon>Chitinophagales</taxon>
        <taxon>Chitinophagaceae</taxon>
        <taxon>Ilyomonas</taxon>
    </lineage>
</organism>
<dbReference type="InterPro" id="IPR017985">
    <property type="entry name" value="MeTrfase_CN4_CS"/>
</dbReference>
<evidence type="ECO:0000256" key="7">
    <source>
        <dbReference type="ARBA" id="ARBA00023125"/>
    </source>
</evidence>
<evidence type="ECO:0000256" key="3">
    <source>
        <dbReference type="ARBA" id="ARBA00022603"/>
    </source>
</evidence>
<dbReference type="RefSeq" id="WP_137264078.1">
    <property type="nucleotide sequence ID" value="NZ_SZQL01000034.1"/>
</dbReference>
<dbReference type="EC" id="2.1.1.113" evidence="2"/>
<comment type="catalytic activity">
    <reaction evidence="8">
        <text>a 2'-deoxycytidine in DNA + S-adenosyl-L-methionine = an N(4)-methyl-2'-deoxycytidine in DNA + S-adenosyl-L-homocysteine + H(+)</text>
        <dbReference type="Rhea" id="RHEA:16857"/>
        <dbReference type="Rhea" id="RHEA-COMP:11369"/>
        <dbReference type="Rhea" id="RHEA-COMP:13674"/>
        <dbReference type="ChEBI" id="CHEBI:15378"/>
        <dbReference type="ChEBI" id="CHEBI:57856"/>
        <dbReference type="ChEBI" id="CHEBI:59789"/>
        <dbReference type="ChEBI" id="CHEBI:85452"/>
        <dbReference type="ChEBI" id="CHEBI:137933"/>
        <dbReference type="EC" id="2.1.1.113"/>
    </reaction>
</comment>
<dbReference type="GO" id="GO:0015667">
    <property type="term" value="F:site-specific DNA-methyltransferase (cytosine-N4-specific) activity"/>
    <property type="evidence" value="ECO:0007669"/>
    <property type="project" value="UniProtKB-EC"/>
</dbReference>
<dbReference type="Pfam" id="PF01555">
    <property type="entry name" value="N6_N4_Mtase"/>
    <property type="match status" value="1"/>
</dbReference>
<dbReference type="InterPro" id="IPR029063">
    <property type="entry name" value="SAM-dependent_MTases_sf"/>
</dbReference>
<comment type="caution">
    <text evidence="10">The sequence shown here is derived from an EMBL/GenBank/DDBJ whole genome shotgun (WGS) entry which is preliminary data.</text>
</comment>
<evidence type="ECO:0000256" key="6">
    <source>
        <dbReference type="ARBA" id="ARBA00022747"/>
    </source>
</evidence>
<dbReference type="GO" id="GO:0008170">
    <property type="term" value="F:N-methyltransferase activity"/>
    <property type="evidence" value="ECO:0007669"/>
    <property type="project" value="InterPro"/>
</dbReference>
<evidence type="ECO:0000256" key="5">
    <source>
        <dbReference type="ARBA" id="ARBA00022691"/>
    </source>
</evidence>
<reference evidence="10 11" key="1">
    <citation type="submission" date="2019-05" db="EMBL/GenBank/DDBJ databases">
        <title>Panacibacter sp. strain 17mud1-8 Genome sequencing and assembly.</title>
        <authorList>
            <person name="Chhetri G."/>
        </authorList>
    </citation>
    <scope>NUCLEOTIDE SEQUENCE [LARGE SCALE GENOMIC DNA]</scope>
    <source>
        <strain evidence="10 11">17mud1-8</strain>
    </source>
</reference>
<keyword evidence="5" id="KW-0949">S-adenosyl-L-methionine</keyword>
<keyword evidence="4 10" id="KW-0808">Transferase</keyword>
<evidence type="ECO:0000259" key="9">
    <source>
        <dbReference type="Pfam" id="PF01555"/>
    </source>
</evidence>
<evidence type="ECO:0000313" key="10">
    <source>
        <dbReference type="EMBL" id="TKK64404.1"/>
    </source>
</evidence>
<dbReference type="GO" id="GO:0009307">
    <property type="term" value="P:DNA restriction-modification system"/>
    <property type="evidence" value="ECO:0007669"/>
    <property type="project" value="UniProtKB-KW"/>
</dbReference>
<dbReference type="Gene3D" id="3.40.50.150">
    <property type="entry name" value="Vaccinia Virus protein VP39"/>
    <property type="match status" value="2"/>
</dbReference>
<evidence type="ECO:0000256" key="2">
    <source>
        <dbReference type="ARBA" id="ARBA00012185"/>
    </source>
</evidence>
<proteinExistence type="inferred from homology"/>
<dbReference type="AlphaFoldDB" id="A0A4U3KSG8"/>
<sequence length="375" mass="43722">MPDAKEIIKGFGTAEGRWARLGPYYAMFPLDFAFEVIENYSKHGDFIIDPFAGRCSSIYAGSVLGRSSLGIEINPVGWLYGTTKLQPAEKEDVIYRLSEIYNKRNYYRRAVERMPQFYRLCYCDEVLKFLLSARKNLDWKCNNVDATLMSIILVYLHGKIGEGLSNQMRMTMSMGMNYSIEWWKKNGLTKAPIINPYSFVLNKIEWRYKKGKPKTYDSAVVFGDSELELQSIVKNAHRNEIKFSLLFTSPPYYSVTDYHKDQWLRLWLLGDNEIPHTSRDKHRRRFVNKEDYYSLLDNVFGLSSQIMADQSTIYVRTDKREYTYNSILEILQKHFPKHLLTTLDKPIASGVRTQTSLYGQTSMKPGEIDIILQRK</sequence>
<evidence type="ECO:0000313" key="11">
    <source>
        <dbReference type="Proteomes" id="UP000305848"/>
    </source>
</evidence>
<gene>
    <name evidence="10" type="ORF">FC093_22515</name>
</gene>
<dbReference type="InterPro" id="IPR002941">
    <property type="entry name" value="DNA_methylase_N4/N6"/>
</dbReference>
<dbReference type="EMBL" id="SZQL01000034">
    <property type="protein sequence ID" value="TKK64404.1"/>
    <property type="molecule type" value="Genomic_DNA"/>
</dbReference>
<keyword evidence="11" id="KW-1185">Reference proteome</keyword>
<keyword evidence="3 10" id="KW-0489">Methyltransferase</keyword>
<evidence type="ECO:0000256" key="8">
    <source>
        <dbReference type="ARBA" id="ARBA00049120"/>
    </source>
</evidence>
<dbReference type="GO" id="GO:0032259">
    <property type="term" value="P:methylation"/>
    <property type="evidence" value="ECO:0007669"/>
    <property type="project" value="UniProtKB-KW"/>
</dbReference>
<dbReference type="OrthoDB" id="9800801at2"/>
<evidence type="ECO:0000256" key="4">
    <source>
        <dbReference type="ARBA" id="ARBA00022679"/>
    </source>
</evidence>
<evidence type="ECO:0000256" key="1">
    <source>
        <dbReference type="ARBA" id="ARBA00010203"/>
    </source>
</evidence>
<accession>A0A4U3KSG8</accession>
<protein>
    <recommendedName>
        <fullName evidence="2">site-specific DNA-methyltransferase (cytosine-N(4)-specific)</fullName>
        <ecNumber evidence="2">2.1.1.113</ecNumber>
    </recommendedName>
</protein>
<dbReference type="Proteomes" id="UP000305848">
    <property type="component" value="Unassembled WGS sequence"/>
</dbReference>
<keyword evidence="7" id="KW-0238">DNA-binding</keyword>
<name>A0A4U3KSG8_9BACT</name>
<feature type="domain" description="DNA methylase N-4/N-6" evidence="9">
    <location>
        <begin position="22"/>
        <end position="75"/>
    </location>
</feature>
<comment type="similarity">
    <text evidence="1">Belongs to the N(4)/N(6)-methyltransferase family. N(4) subfamily.</text>
</comment>